<sequence>MNSKPLSYDCLKTVLLHMDAHTRINVSSRIPSIRKAEKSVPLKIKYLCFGFYSIGIDNTEYQVGIFRDYGALKTPNYVEKCNEEGGSYYDIDEDGFEDSSTMEQKLLPEDIAIKPLEIKEPLPRNDDTIRQKEAEIIDLKNEISELDTQYKKYLSDHGFETIEELAEQLHSAQERNDEPLYQTLSSAFSEMRFRNAWIMSRLNDIDKIRHYIQCYNDFRNKISPPYKSYIHLTASQMEDLEEGRIGEQIERVEYNRLLPFALRAVSDFIFKGRRHPVYVESIFIEQQNIIRAPCDLKLKIRNVDLFFESPGLASSALKPIIHCSTFPLKELKVRGFFPDPVINSNHFQCEMAKDAEKLSIDFGDNNIVWLPILLALHNKNVEKTCNNSLEVDDYVALIRAWAVHGKTVGTVFTFHLARTFAGQQVLDRVAEEHQHAVKRDRCVKVPISNNFSQILVTIRPNKDPKTNFLCEFFLELKVVHLGDG</sequence>
<dbReference type="FunCoup" id="G0MMI5">
    <property type="interactions" value="1391"/>
</dbReference>
<dbReference type="AlphaFoldDB" id="G0MMI5"/>
<protein>
    <submittedName>
        <fullName evidence="2">Uncharacterized protein</fullName>
    </submittedName>
</protein>
<dbReference type="InterPro" id="IPR021942">
    <property type="entry name" value="DUF3557"/>
</dbReference>
<evidence type="ECO:0000256" key="1">
    <source>
        <dbReference type="SAM" id="Coils"/>
    </source>
</evidence>
<feature type="coiled-coil region" evidence="1">
    <location>
        <begin position="129"/>
        <end position="156"/>
    </location>
</feature>
<keyword evidence="3" id="KW-1185">Reference proteome</keyword>
<reference evidence="3" key="1">
    <citation type="submission" date="2011-07" db="EMBL/GenBank/DDBJ databases">
        <authorList>
            <consortium name="Caenorhabditis brenneri Sequencing and Analysis Consortium"/>
            <person name="Wilson R.K."/>
        </authorList>
    </citation>
    <scope>NUCLEOTIDE SEQUENCE [LARGE SCALE GENOMIC DNA]</scope>
    <source>
        <strain evidence="3">PB2801</strain>
    </source>
</reference>
<dbReference type="eggNOG" id="ENOG502TJUD">
    <property type="taxonomic scope" value="Eukaryota"/>
</dbReference>
<name>G0MMI5_CAEBE</name>
<dbReference type="Pfam" id="PF12078">
    <property type="entry name" value="DUF3557"/>
    <property type="match status" value="1"/>
</dbReference>
<proteinExistence type="predicted"/>
<dbReference type="Proteomes" id="UP000008068">
    <property type="component" value="Unassembled WGS sequence"/>
</dbReference>
<dbReference type="PANTHER" id="PTHR31379:SF1">
    <property type="entry name" value="F-BOX C PROTEIN-RELATED"/>
    <property type="match status" value="1"/>
</dbReference>
<organism evidence="3">
    <name type="scientific">Caenorhabditis brenneri</name>
    <name type="common">Nematode worm</name>
    <dbReference type="NCBI Taxonomy" id="135651"/>
    <lineage>
        <taxon>Eukaryota</taxon>
        <taxon>Metazoa</taxon>
        <taxon>Ecdysozoa</taxon>
        <taxon>Nematoda</taxon>
        <taxon>Chromadorea</taxon>
        <taxon>Rhabditida</taxon>
        <taxon>Rhabditina</taxon>
        <taxon>Rhabditomorpha</taxon>
        <taxon>Rhabditoidea</taxon>
        <taxon>Rhabditidae</taxon>
        <taxon>Peloderinae</taxon>
        <taxon>Caenorhabditis</taxon>
    </lineage>
</organism>
<keyword evidence="1" id="KW-0175">Coiled coil</keyword>
<dbReference type="OrthoDB" id="5889481at2759"/>
<gene>
    <name evidence="2" type="ORF">CAEBREN_17484</name>
</gene>
<evidence type="ECO:0000313" key="2">
    <source>
        <dbReference type="EMBL" id="EGT37371.1"/>
    </source>
</evidence>
<dbReference type="HOGENOM" id="CLU_042576_0_1_1"/>
<accession>G0MMI5</accession>
<dbReference type="PANTHER" id="PTHR31379">
    <property type="entry name" value="F-BOX C PROTEIN-RELATED-RELATED"/>
    <property type="match status" value="1"/>
</dbReference>
<dbReference type="EMBL" id="GL379802">
    <property type="protein sequence ID" value="EGT37371.1"/>
    <property type="molecule type" value="Genomic_DNA"/>
</dbReference>
<dbReference type="InParanoid" id="G0MMI5"/>
<evidence type="ECO:0000313" key="3">
    <source>
        <dbReference type="Proteomes" id="UP000008068"/>
    </source>
</evidence>